<reference evidence="2" key="1">
    <citation type="submission" date="2020-10" db="EMBL/GenBank/DDBJ databases">
        <authorList>
            <person name="Gilroy R."/>
        </authorList>
    </citation>
    <scope>NUCLEOTIDE SEQUENCE</scope>
    <source>
        <strain evidence="2">B3-2255</strain>
    </source>
</reference>
<dbReference type="PANTHER" id="PTHR34387">
    <property type="entry name" value="SLR1258 PROTEIN"/>
    <property type="match status" value="1"/>
</dbReference>
<dbReference type="InterPro" id="IPR007497">
    <property type="entry name" value="SIMPL/DUF541"/>
</dbReference>
<dbReference type="InterPro" id="IPR016907">
    <property type="entry name" value="UCP029033"/>
</dbReference>
<keyword evidence="1" id="KW-0812">Transmembrane</keyword>
<evidence type="ECO:0000256" key="1">
    <source>
        <dbReference type="SAM" id="Phobius"/>
    </source>
</evidence>
<dbReference type="GO" id="GO:0006974">
    <property type="term" value="P:DNA damage response"/>
    <property type="evidence" value="ECO:0007669"/>
    <property type="project" value="TreeGrafter"/>
</dbReference>
<keyword evidence="1" id="KW-1133">Transmembrane helix</keyword>
<dbReference type="PANTHER" id="PTHR34387:SF2">
    <property type="entry name" value="SLR1258 PROTEIN"/>
    <property type="match status" value="1"/>
</dbReference>
<dbReference type="AlphaFoldDB" id="A0A9D9IZQ7"/>
<dbReference type="Proteomes" id="UP000823772">
    <property type="component" value="Unassembled WGS sequence"/>
</dbReference>
<dbReference type="Pfam" id="PF04402">
    <property type="entry name" value="SIMPL"/>
    <property type="match status" value="1"/>
</dbReference>
<organism evidence="2 3">
    <name type="scientific">Candidatus Merdivivens faecigallinarum</name>
    <dbReference type="NCBI Taxonomy" id="2840871"/>
    <lineage>
        <taxon>Bacteria</taxon>
        <taxon>Pseudomonadati</taxon>
        <taxon>Bacteroidota</taxon>
        <taxon>Bacteroidia</taxon>
        <taxon>Bacteroidales</taxon>
        <taxon>Muribaculaceae</taxon>
        <taxon>Muribaculaceae incertae sedis</taxon>
        <taxon>Candidatus Merdivivens</taxon>
    </lineage>
</organism>
<evidence type="ECO:0000313" key="2">
    <source>
        <dbReference type="EMBL" id="MBO8481119.1"/>
    </source>
</evidence>
<evidence type="ECO:0000313" key="3">
    <source>
        <dbReference type="Proteomes" id="UP000823772"/>
    </source>
</evidence>
<accession>A0A9D9IZQ7</accession>
<reference evidence="2" key="2">
    <citation type="journal article" date="2021" name="PeerJ">
        <title>Extensive microbial diversity within the chicken gut microbiome revealed by metagenomics and culture.</title>
        <authorList>
            <person name="Gilroy R."/>
            <person name="Ravi A."/>
            <person name="Getino M."/>
            <person name="Pursley I."/>
            <person name="Horton D.L."/>
            <person name="Alikhan N.F."/>
            <person name="Baker D."/>
            <person name="Gharbi K."/>
            <person name="Hall N."/>
            <person name="Watson M."/>
            <person name="Adriaenssens E.M."/>
            <person name="Foster-Nyarko E."/>
            <person name="Jarju S."/>
            <person name="Secka A."/>
            <person name="Antonio M."/>
            <person name="Oren A."/>
            <person name="Chaudhuri R.R."/>
            <person name="La Ragione R."/>
            <person name="Hildebrand F."/>
            <person name="Pallen M.J."/>
        </authorList>
    </citation>
    <scope>NUCLEOTIDE SEQUENCE</scope>
    <source>
        <strain evidence="2">B3-2255</strain>
    </source>
</reference>
<dbReference type="PIRSF" id="PIRSF029033">
    <property type="entry name" value="UCP029033"/>
    <property type="match status" value="1"/>
</dbReference>
<protein>
    <submittedName>
        <fullName evidence="2">SIMPL domain-containing protein</fullName>
    </submittedName>
</protein>
<dbReference type="InterPro" id="IPR052022">
    <property type="entry name" value="26kDa_periplasmic_antigen"/>
</dbReference>
<feature type="transmembrane region" description="Helical" evidence="1">
    <location>
        <begin position="12"/>
        <end position="32"/>
    </location>
</feature>
<dbReference type="EMBL" id="JADILY010000019">
    <property type="protein sequence ID" value="MBO8481119.1"/>
    <property type="molecule type" value="Genomic_DNA"/>
</dbReference>
<comment type="caution">
    <text evidence="2">The sequence shown here is derived from an EMBL/GenBank/DDBJ whole genome shotgun (WGS) entry which is preliminary data.</text>
</comment>
<keyword evidence="1" id="KW-0472">Membrane</keyword>
<proteinExistence type="predicted"/>
<sequence>MENKCCVLGKGWGIVIGAVVLGVSIILAVSNFKSYDRTVTVKGLCEMEVKADKVIYPLAFKVAGNNLESLYVSVSEKNSAILDFLKSYGFTEDEVTVSLPQVSDRDAEGYSQRSMRYVVTSVITLYSDKVDNSLEMRKGLADLHKKGITLEADGWSYQPSYLFEGLNSIKPQMIEEATANAREAAQKFADDSGSRLGKIRTASQGQFSISDRDANTPYIKKVRVVTSVVYYLKG</sequence>
<name>A0A9D9IZQ7_9BACT</name>
<gene>
    <name evidence="2" type="ORF">IAC87_01065</name>
</gene>